<name>A0ABQ3EEG5_9HYPH</name>
<dbReference type="EMBL" id="BMXE01000004">
    <property type="protein sequence ID" value="GHB33756.1"/>
    <property type="molecule type" value="Genomic_DNA"/>
</dbReference>
<gene>
    <name evidence="1" type="ORF">GCM10007094_23260</name>
</gene>
<protein>
    <recommendedName>
        <fullName evidence="3">OmpR/PhoB-type domain-containing protein</fullName>
    </recommendedName>
</protein>
<dbReference type="SUPFAM" id="SSF46894">
    <property type="entry name" value="C-terminal effector domain of the bipartite response regulators"/>
    <property type="match status" value="1"/>
</dbReference>
<evidence type="ECO:0000313" key="2">
    <source>
        <dbReference type="Proteomes" id="UP000637980"/>
    </source>
</evidence>
<dbReference type="InterPro" id="IPR036388">
    <property type="entry name" value="WH-like_DNA-bd_sf"/>
</dbReference>
<dbReference type="Gene3D" id="1.10.10.10">
    <property type="entry name" value="Winged helix-like DNA-binding domain superfamily/Winged helix DNA-binding domain"/>
    <property type="match status" value="1"/>
</dbReference>
<sequence length="127" mass="14715">MNDSDLINHLRDQNEVLQARIEELEEALVGTFLLPVEWCLTKHEERLMALLINRESITKIGAMAVLYDDLGKDRPEEKIIDVLVCKIRAKLKPFDITIKTHWGLGFYIEKEKRLVLKQQLEGGNDET</sequence>
<proteinExistence type="predicted"/>
<dbReference type="RefSeq" id="WP_189436971.1">
    <property type="nucleotide sequence ID" value="NZ_BMXE01000004.1"/>
</dbReference>
<dbReference type="InterPro" id="IPR016032">
    <property type="entry name" value="Sig_transdc_resp-reg_C-effctor"/>
</dbReference>
<evidence type="ECO:0008006" key="3">
    <source>
        <dbReference type="Google" id="ProtNLM"/>
    </source>
</evidence>
<comment type="caution">
    <text evidence="1">The sequence shown here is derived from an EMBL/GenBank/DDBJ whole genome shotgun (WGS) entry which is preliminary data.</text>
</comment>
<keyword evidence="2" id="KW-1185">Reference proteome</keyword>
<organism evidence="1 2">
    <name type="scientific">Pseudovibrio japonicus</name>
    <dbReference type="NCBI Taxonomy" id="366534"/>
    <lineage>
        <taxon>Bacteria</taxon>
        <taxon>Pseudomonadati</taxon>
        <taxon>Pseudomonadota</taxon>
        <taxon>Alphaproteobacteria</taxon>
        <taxon>Hyphomicrobiales</taxon>
        <taxon>Stappiaceae</taxon>
        <taxon>Pseudovibrio</taxon>
    </lineage>
</organism>
<reference evidence="2" key="1">
    <citation type="journal article" date="2019" name="Int. J. Syst. Evol. Microbiol.">
        <title>The Global Catalogue of Microorganisms (GCM) 10K type strain sequencing project: providing services to taxonomists for standard genome sequencing and annotation.</title>
        <authorList>
            <consortium name="The Broad Institute Genomics Platform"/>
            <consortium name="The Broad Institute Genome Sequencing Center for Infectious Disease"/>
            <person name="Wu L."/>
            <person name="Ma J."/>
        </authorList>
    </citation>
    <scope>NUCLEOTIDE SEQUENCE [LARGE SCALE GENOMIC DNA]</scope>
    <source>
        <strain evidence="2">KCTC 12861</strain>
    </source>
</reference>
<accession>A0ABQ3EEG5</accession>
<dbReference type="Proteomes" id="UP000637980">
    <property type="component" value="Unassembled WGS sequence"/>
</dbReference>
<evidence type="ECO:0000313" key="1">
    <source>
        <dbReference type="EMBL" id="GHB33756.1"/>
    </source>
</evidence>